<keyword evidence="2" id="KW-0472">Membrane</keyword>
<keyword evidence="4" id="KW-1185">Reference proteome</keyword>
<dbReference type="Proteomes" id="UP000186594">
    <property type="component" value="Unassembled WGS sequence"/>
</dbReference>
<sequence>MEKKDLSQVRKTAYLLEYQTVPLEMFLVSILLIWTVAATLPGKVTIEQNTSQAQSLYTAPKTLEDRQSFVDKRVFELSQFIKNPPPEGMPLCQTNEFKNKSGYGASYKIISIILDGCEQLKRGAKSNRYRALQDRRQKLRDSLQLLFLGKSLNKYRNEALKIIEALSPSLDSPFKWAEQSFLPIVRPFPNAFNTQKLEHENLKYENFERWNLFTPKDNLNIPINEFISHSLETPQTSVRLGQQSPTTLGASSTFDPAHEMKVVHDLGPANAPASRPSKRGRPRAVQPVMSDERTLNEMLWKRLKQSFNTMPSTVLEKYEIDLTIDNQSTPRPIGSGDIIGINSGDTAPFTKIKTQAPSVVFSQAPQSNVPRMAMRDVLIPPAKRHSASPFISLEDYTDHLQLQSLTRNDVTWLRPQASHQHASCLDIFPSNEASPSPGLETSESVILSSSADKWDGEEHLYFLHDKVSLLK</sequence>
<evidence type="ECO:0000256" key="2">
    <source>
        <dbReference type="SAM" id="Phobius"/>
    </source>
</evidence>
<organism evidence="3 4">
    <name type="scientific">Neolecta irregularis (strain DAH-3)</name>
    <dbReference type="NCBI Taxonomy" id="1198029"/>
    <lineage>
        <taxon>Eukaryota</taxon>
        <taxon>Fungi</taxon>
        <taxon>Dikarya</taxon>
        <taxon>Ascomycota</taxon>
        <taxon>Taphrinomycotina</taxon>
        <taxon>Neolectales</taxon>
        <taxon>Neolectaceae</taxon>
        <taxon>Neolecta</taxon>
    </lineage>
</organism>
<evidence type="ECO:0000313" key="3">
    <source>
        <dbReference type="EMBL" id="OLL23606.1"/>
    </source>
</evidence>
<name>A0A1U7LLR4_NEOID</name>
<keyword evidence="2" id="KW-1133">Transmembrane helix</keyword>
<dbReference type="EMBL" id="LXFE01001434">
    <property type="protein sequence ID" value="OLL23606.1"/>
    <property type="molecule type" value="Genomic_DNA"/>
</dbReference>
<evidence type="ECO:0000313" key="4">
    <source>
        <dbReference type="Proteomes" id="UP000186594"/>
    </source>
</evidence>
<reference evidence="3 4" key="1">
    <citation type="submission" date="2016-04" db="EMBL/GenBank/DDBJ databases">
        <title>Evolutionary innovation and constraint leading to complex multicellularity in the Ascomycota.</title>
        <authorList>
            <person name="Cisse O."/>
            <person name="Nguyen A."/>
            <person name="Hewitt D.A."/>
            <person name="Jedd G."/>
            <person name="Stajich J.E."/>
        </authorList>
    </citation>
    <scope>NUCLEOTIDE SEQUENCE [LARGE SCALE GENOMIC DNA]</scope>
    <source>
        <strain evidence="3 4">DAH-3</strain>
    </source>
</reference>
<keyword evidence="2" id="KW-0812">Transmembrane</keyword>
<feature type="region of interest" description="Disordered" evidence="1">
    <location>
        <begin position="267"/>
        <end position="287"/>
    </location>
</feature>
<feature type="transmembrane region" description="Helical" evidence="2">
    <location>
        <begin position="21"/>
        <end position="40"/>
    </location>
</feature>
<gene>
    <name evidence="3" type="ORF">NEOLI_004420</name>
</gene>
<proteinExistence type="predicted"/>
<comment type="caution">
    <text evidence="3">The sequence shown here is derived from an EMBL/GenBank/DDBJ whole genome shotgun (WGS) entry which is preliminary data.</text>
</comment>
<dbReference type="AlphaFoldDB" id="A0A1U7LLR4"/>
<accession>A0A1U7LLR4</accession>
<evidence type="ECO:0000256" key="1">
    <source>
        <dbReference type="SAM" id="MobiDB-lite"/>
    </source>
</evidence>
<protein>
    <submittedName>
        <fullName evidence="3">Uncharacterized protein</fullName>
    </submittedName>
</protein>